<dbReference type="InterPro" id="IPR002869">
    <property type="entry name" value="Pyrv_flavodox_OxRed_cen"/>
</dbReference>
<keyword evidence="1" id="KW-0560">Oxidoreductase</keyword>
<dbReference type="SUPFAM" id="SSF53323">
    <property type="entry name" value="Pyruvate-ferredoxin oxidoreductase, PFOR, domain III"/>
    <property type="match status" value="1"/>
</dbReference>
<dbReference type="GO" id="GO:0016903">
    <property type="term" value="F:oxidoreductase activity, acting on the aldehyde or oxo group of donors"/>
    <property type="evidence" value="ECO:0007669"/>
    <property type="project" value="InterPro"/>
</dbReference>
<name>A0A494WX97_9FIRM</name>
<dbReference type="Gene3D" id="3.40.920.10">
    <property type="entry name" value="Pyruvate-ferredoxin oxidoreductase, PFOR, domain III"/>
    <property type="match status" value="1"/>
</dbReference>
<reference evidence="3 4" key="1">
    <citation type="submission" date="2018-10" db="EMBL/GenBank/DDBJ databases">
        <authorList>
            <person name="Grouzdev D.S."/>
            <person name="Krutkina M.S."/>
            <person name="Tourova T.P."/>
            <person name="Nazina T.N."/>
        </authorList>
    </citation>
    <scope>NUCLEOTIDE SEQUENCE [LARGE SCALE GENOMIC DNA]</scope>
    <source>
        <strain evidence="3 4">435</strain>
    </source>
</reference>
<dbReference type="Proteomes" id="UP000271256">
    <property type="component" value="Unassembled WGS sequence"/>
</dbReference>
<dbReference type="EMBL" id="RBWE01000001">
    <property type="protein sequence ID" value="RKO68178.1"/>
    <property type="molecule type" value="Genomic_DNA"/>
</dbReference>
<dbReference type="PANTHER" id="PTHR42730:SF1">
    <property type="entry name" value="2-OXOGLUTARATE SYNTHASE SUBUNIT KORC"/>
    <property type="match status" value="1"/>
</dbReference>
<evidence type="ECO:0000256" key="1">
    <source>
        <dbReference type="ARBA" id="ARBA00023002"/>
    </source>
</evidence>
<dbReference type="InterPro" id="IPR019752">
    <property type="entry name" value="Pyrv/ketoisovalerate_OxRed_cat"/>
</dbReference>
<dbReference type="InterPro" id="IPR052554">
    <property type="entry name" value="2-oxoglutarate_synth_KorC"/>
</dbReference>
<dbReference type="Pfam" id="PF01558">
    <property type="entry name" value="POR"/>
    <property type="match status" value="1"/>
</dbReference>
<dbReference type="OrthoDB" id="9789125at2"/>
<comment type="caution">
    <text evidence="3">The sequence shown here is derived from an EMBL/GenBank/DDBJ whole genome shotgun (WGS) entry which is preliminary data.</text>
</comment>
<sequence>MLAGVVLGLAAILDGKNAAHTQSYGPEARGGAARSDLVISDEEIDTLLVTKPNIVVAMSQEAYDKYLYGKPFDYAFVDSSMVQLKDVQPERLYAIPVTKYTVDEFGLKLVANMVMLGVINRITKVVSDDALRQAVEKSVPSKTVDLNLKAVNYGLSLAANY</sequence>
<keyword evidence="4" id="KW-1185">Reference proteome</keyword>
<evidence type="ECO:0000259" key="2">
    <source>
        <dbReference type="Pfam" id="PF01558"/>
    </source>
</evidence>
<accession>A0A494WX97</accession>
<dbReference type="AlphaFoldDB" id="A0A494WX97"/>
<feature type="domain" description="Pyruvate/ketoisovalerate oxidoreductase catalytic" evidence="2">
    <location>
        <begin position="2"/>
        <end position="155"/>
    </location>
</feature>
<organism evidence="3 4">
    <name type="scientific">Desulfofundulus salinus</name>
    <dbReference type="NCBI Taxonomy" id="2419843"/>
    <lineage>
        <taxon>Bacteria</taxon>
        <taxon>Bacillati</taxon>
        <taxon>Bacillota</taxon>
        <taxon>Clostridia</taxon>
        <taxon>Eubacteriales</taxon>
        <taxon>Peptococcaceae</taxon>
        <taxon>Desulfofundulus</taxon>
    </lineage>
</organism>
<evidence type="ECO:0000313" key="4">
    <source>
        <dbReference type="Proteomes" id="UP000271256"/>
    </source>
</evidence>
<dbReference type="PANTHER" id="PTHR42730">
    <property type="entry name" value="2-OXOGLUTARATE SYNTHASE SUBUNIT KORC"/>
    <property type="match status" value="1"/>
</dbReference>
<gene>
    <name evidence="3" type="ORF">D7024_11530</name>
</gene>
<evidence type="ECO:0000313" key="3">
    <source>
        <dbReference type="EMBL" id="RKO68178.1"/>
    </source>
</evidence>
<protein>
    <submittedName>
        <fullName evidence="3">2-oxoacid:ferredoxin oxidoreductase subunit gamma</fullName>
    </submittedName>
</protein>
<proteinExistence type="predicted"/>